<dbReference type="Proteomes" id="UP001229421">
    <property type="component" value="Unassembled WGS sequence"/>
</dbReference>
<dbReference type="Gene3D" id="2.30.30.1040">
    <property type="match status" value="1"/>
</dbReference>
<feature type="signal peptide" evidence="1">
    <location>
        <begin position="1"/>
        <end position="16"/>
    </location>
</feature>
<comment type="caution">
    <text evidence="3">The sequence shown here is derived from an EMBL/GenBank/DDBJ whole genome shotgun (WGS) entry which is preliminary data.</text>
</comment>
<name>A0AAD8LK89_TARER</name>
<evidence type="ECO:0000259" key="2">
    <source>
        <dbReference type="Pfam" id="PF06507"/>
    </source>
</evidence>
<keyword evidence="1" id="KW-0732">Signal</keyword>
<dbReference type="PANTHER" id="PTHR31384">
    <property type="entry name" value="AUXIN RESPONSE FACTOR 4-RELATED"/>
    <property type="match status" value="1"/>
</dbReference>
<proteinExistence type="predicted"/>
<gene>
    <name evidence="3" type="ORF">QVD17_06238</name>
</gene>
<dbReference type="PANTHER" id="PTHR31384:SF96">
    <property type="entry name" value="AUXIN RESPONSE FACTOR 1"/>
    <property type="match status" value="1"/>
</dbReference>
<dbReference type="GO" id="GO:0003677">
    <property type="term" value="F:DNA binding"/>
    <property type="evidence" value="ECO:0007669"/>
    <property type="project" value="InterPro"/>
</dbReference>
<keyword evidence="4" id="KW-1185">Reference proteome</keyword>
<protein>
    <recommendedName>
        <fullName evidence="2">Auxin response factor domain-containing protein</fullName>
    </recommendedName>
</protein>
<evidence type="ECO:0000256" key="1">
    <source>
        <dbReference type="SAM" id="SignalP"/>
    </source>
</evidence>
<evidence type="ECO:0000313" key="4">
    <source>
        <dbReference type="Proteomes" id="UP001229421"/>
    </source>
</evidence>
<dbReference type="GO" id="GO:0005634">
    <property type="term" value="C:nucleus"/>
    <property type="evidence" value="ECO:0007669"/>
    <property type="project" value="InterPro"/>
</dbReference>
<dbReference type="GO" id="GO:0009725">
    <property type="term" value="P:response to hormone"/>
    <property type="evidence" value="ECO:0007669"/>
    <property type="project" value="InterPro"/>
</dbReference>
<dbReference type="InterPro" id="IPR044835">
    <property type="entry name" value="ARF_plant"/>
</dbReference>
<feature type="domain" description="Auxin response factor" evidence="2">
    <location>
        <begin position="166"/>
        <end position="229"/>
    </location>
</feature>
<reference evidence="3" key="1">
    <citation type="journal article" date="2023" name="bioRxiv">
        <title>Improved chromosome-level genome assembly for marigold (Tagetes erecta).</title>
        <authorList>
            <person name="Jiang F."/>
            <person name="Yuan L."/>
            <person name="Wang S."/>
            <person name="Wang H."/>
            <person name="Xu D."/>
            <person name="Wang A."/>
            <person name="Fan W."/>
        </authorList>
    </citation>
    <scope>NUCLEOTIDE SEQUENCE</scope>
    <source>
        <strain evidence="3">WSJ</strain>
        <tissue evidence="3">Leaf</tissue>
    </source>
</reference>
<dbReference type="Pfam" id="PF06507">
    <property type="entry name" value="ARF_AD"/>
    <property type="match status" value="1"/>
</dbReference>
<feature type="chain" id="PRO_5042185136" description="Auxin response factor domain-containing protein" evidence="1">
    <location>
        <begin position="17"/>
        <end position="250"/>
    </location>
</feature>
<sequence length="250" mass="28545">MAYCLPFWSLAEFVSALVTDLKASREVPKLTAYTKNSGRPVPGHRRMFPVKRNVFTTSLKDISNRYDITLTSKQQMQVIFLRRLGITEQLLSFGLPAKIICKVMNVQLLQSEVTIADPTLLEPPSCTVRSFCNKLSEFDATAHKGLCFLHKQALLDMSQHRPKLKNCKISLGMRFKMTFEDEGFAERRFAGTVVGVEDYDWKSIKVEWDELPSPLLLPEKVSCWELECCKRTMLTSCLAKFKNLFGWACS</sequence>
<dbReference type="EMBL" id="JAUHHV010000001">
    <property type="protein sequence ID" value="KAK1440411.1"/>
    <property type="molecule type" value="Genomic_DNA"/>
</dbReference>
<evidence type="ECO:0000313" key="3">
    <source>
        <dbReference type="EMBL" id="KAK1440411.1"/>
    </source>
</evidence>
<organism evidence="3 4">
    <name type="scientific">Tagetes erecta</name>
    <name type="common">African marigold</name>
    <dbReference type="NCBI Taxonomy" id="13708"/>
    <lineage>
        <taxon>Eukaryota</taxon>
        <taxon>Viridiplantae</taxon>
        <taxon>Streptophyta</taxon>
        <taxon>Embryophyta</taxon>
        <taxon>Tracheophyta</taxon>
        <taxon>Spermatophyta</taxon>
        <taxon>Magnoliopsida</taxon>
        <taxon>eudicotyledons</taxon>
        <taxon>Gunneridae</taxon>
        <taxon>Pentapetalae</taxon>
        <taxon>asterids</taxon>
        <taxon>campanulids</taxon>
        <taxon>Asterales</taxon>
        <taxon>Asteraceae</taxon>
        <taxon>Asteroideae</taxon>
        <taxon>Heliantheae alliance</taxon>
        <taxon>Tageteae</taxon>
        <taxon>Tagetes</taxon>
    </lineage>
</organism>
<accession>A0AAD8LK89</accession>
<dbReference type="GO" id="GO:0006355">
    <property type="term" value="P:regulation of DNA-templated transcription"/>
    <property type="evidence" value="ECO:0007669"/>
    <property type="project" value="InterPro"/>
</dbReference>
<dbReference type="InterPro" id="IPR010525">
    <property type="entry name" value="ARF_dom"/>
</dbReference>
<dbReference type="AlphaFoldDB" id="A0AAD8LK89"/>